<evidence type="ECO:0000313" key="2">
    <source>
        <dbReference type="EMBL" id="UWZ55203.1"/>
    </source>
</evidence>
<dbReference type="NCBIfam" id="TIGR03624">
    <property type="entry name" value="putative hydrolase"/>
    <property type="match status" value="1"/>
</dbReference>
<gene>
    <name evidence="2" type="ORF">Daura_02695</name>
</gene>
<dbReference type="KEGG" id="daur:Daura_02695"/>
<organism evidence="2 3">
    <name type="scientific">Dactylosporangium aurantiacum</name>
    <dbReference type="NCBI Taxonomy" id="35754"/>
    <lineage>
        <taxon>Bacteria</taxon>
        <taxon>Bacillati</taxon>
        <taxon>Actinomycetota</taxon>
        <taxon>Actinomycetes</taxon>
        <taxon>Micromonosporales</taxon>
        <taxon>Micromonosporaceae</taxon>
        <taxon>Dactylosporangium</taxon>
    </lineage>
</organism>
<feature type="compositionally biased region" description="Basic and acidic residues" evidence="1">
    <location>
        <begin position="531"/>
        <end position="542"/>
    </location>
</feature>
<dbReference type="EMBL" id="CP073767">
    <property type="protein sequence ID" value="UWZ55203.1"/>
    <property type="molecule type" value="Genomic_DNA"/>
</dbReference>
<feature type="compositionally biased region" description="Low complexity" evidence="1">
    <location>
        <begin position="472"/>
        <end position="488"/>
    </location>
</feature>
<feature type="compositionally biased region" description="Low complexity" evidence="1">
    <location>
        <begin position="495"/>
        <end position="507"/>
    </location>
</feature>
<reference evidence="2" key="1">
    <citation type="submission" date="2021-04" db="EMBL/GenBank/DDBJ databases">
        <title>Dactylosporangium aurantiacum NRRL B-8018 full assembly.</title>
        <authorList>
            <person name="Hartkoorn R.C."/>
            <person name="Beaudoing E."/>
            <person name="Hot D."/>
        </authorList>
    </citation>
    <scope>NUCLEOTIDE SEQUENCE</scope>
    <source>
        <strain evidence="2">NRRL B-8018</strain>
    </source>
</reference>
<dbReference type="PANTHER" id="PTHR39420">
    <property type="match status" value="1"/>
</dbReference>
<dbReference type="NCBIfam" id="TIGR03883">
    <property type="entry name" value="DUF2342_F420"/>
    <property type="match status" value="1"/>
</dbReference>
<keyword evidence="2" id="KW-0378">Hydrolase</keyword>
<accession>A0A9Q9II60</accession>
<dbReference type="PANTHER" id="PTHR39420:SF1">
    <property type="entry name" value="HYDROLASE"/>
    <property type="match status" value="1"/>
</dbReference>
<keyword evidence="3" id="KW-1185">Reference proteome</keyword>
<dbReference type="Gene3D" id="1.20.150.30">
    <property type="entry name" value="Zincin-like metallopeptidase, N-terminal domain"/>
    <property type="match status" value="1"/>
</dbReference>
<dbReference type="GO" id="GO:0008237">
    <property type="term" value="F:metallopeptidase activity"/>
    <property type="evidence" value="ECO:0007669"/>
    <property type="project" value="UniProtKB-KW"/>
</dbReference>
<keyword evidence="2" id="KW-0482">Metalloprotease</keyword>
<evidence type="ECO:0000256" key="1">
    <source>
        <dbReference type="SAM" id="MobiDB-lite"/>
    </source>
</evidence>
<dbReference type="AlphaFoldDB" id="A0A9Q9II60"/>
<dbReference type="InterPro" id="IPR042271">
    <property type="entry name" value="Zinicin_2_N"/>
</dbReference>
<proteinExistence type="predicted"/>
<keyword evidence="2" id="KW-0645">Protease</keyword>
<sequence>MAQFVDWDLAAATAAALGKSGPAVSYEEAAAAVTDLRGLADEATEHVSSFTGLRTKVLAPPVRIVDRRDWAATNIEGLRQVIQPLAERLAGGKQPGPVASAIGSRFTGVQAGTVLAYLSGKVLGQYEVFSADPGQLLLVAPNIVEAERRLNADPRDFRLWVCLHEVTHRVQFTAVPWMRGYFLGEVGAFVDASQLNQDQLAERLRRGIGALADVVRDPNSKVSVLDLVQTPGQRAVLDRLTALMTVLEGHAEFVMDGVGPEVLPSVEDIRAKFNRRREAAANPLDRVLRKLLGVDVKMRQYAEGRKFVHAVVERIGMDGFNKIWQSPLTIPRLDELSDPDAWVVRVHGAGALSRPVAVPPAAVPPGAASAAVPPGVASAAAPAASPAASPAKAGVVEAPPAPVPTLPEPAVAEAGIAESTEVAGLSPEEAAVAAPVTPATTTVEPAGGSAETEAGSGEAAAAKAEPAKAEPAETGSAAVGAESTEAAGVVGGAAAGSSVAGSSAGAGVDEDEPAEAEPLVAKADTGEGDGTQERPAKPDATG</sequence>
<dbReference type="SUPFAM" id="SSF55486">
    <property type="entry name" value="Metalloproteases ('zincins'), catalytic domain"/>
    <property type="match status" value="1"/>
</dbReference>
<feature type="compositionally biased region" description="Low complexity" evidence="1">
    <location>
        <begin position="427"/>
        <end position="464"/>
    </location>
</feature>
<feature type="region of interest" description="Disordered" evidence="1">
    <location>
        <begin position="421"/>
        <end position="542"/>
    </location>
</feature>
<dbReference type="Proteomes" id="UP001058003">
    <property type="component" value="Chromosome"/>
</dbReference>
<dbReference type="InterPro" id="IPR018766">
    <property type="entry name" value="Zinicin_2"/>
</dbReference>
<dbReference type="InterPro" id="IPR022454">
    <property type="entry name" value="CHP03883_F420-assoc"/>
</dbReference>
<evidence type="ECO:0000313" key="3">
    <source>
        <dbReference type="Proteomes" id="UP001058003"/>
    </source>
</evidence>
<name>A0A9Q9II60_9ACTN</name>
<dbReference type="Pfam" id="PF10103">
    <property type="entry name" value="Zincin_2"/>
    <property type="match status" value="1"/>
</dbReference>
<protein>
    <submittedName>
        <fullName evidence="2">Zinc-dependent metalloprotease</fullName>
    </submittedName>
</protein>